<protein>
    <submittedName>
        <fullName evidence="8">Basic membrane lipoprotein</fullName>
    </submittedName>
</protein>
<dbReference type="KEGG" id="dhy:DESAM_21409"/>
<organism evidence="8 9">
    <name type="scientific">Maridesulfovibrio hydrothermalis AM13 = DSM 14728</name>
    <dbReference type="NCBI Taxonomy" id="1121451"/>
    <lineage>
        <taxon>Bacteria</taxon>
        <taxon>Pseudomonadati</taxon>
        <taxon>Thermodesulfobacteriota</taxon>
        <taxon>Desulfovibrionia</taxon>
        <taxon>Desulfovibrionales</taxon>
        <taxon>Desulfovibrionaceae</taxon>
        <taxon>Maridesulfovibrio</taxon>
    </lineage>
</organism>
<keyword evidence="4" id="KW-0732">Signal</keyword>
<dbReference type="EMBL" id="FO203522">
    <property type="protein sequence ID" value="CCO23686.1"/>
    <property type="molecule type" value="Genomic_DNA"/>
</dbReference>
<proteinExistence type="inferred from homology"/>
<dbReference type="InterPro" id="IPR050957">
    <property type="entry name" value="BMP_lipoprotein"/>
</dbReference>
<dbReference type="GO" id="GO:0005886">
    <property type="term" value="C:plasma membrane"/>
    <property type="evidence" value="ECO:0007669"/>
    <property type="project" value="UniProtKB-SubCell"/>
</dbReference>
<dbReference type="PANTHER" id="PTHR34296">
    <property type="entry name" value="TRANSCRIPTIONAL ACTIVATOR PROTEIN MED"/>
    <property type="match status" value="1"/>
</dbReference>
<dbReference type="eggNOG" id="COG1744">
    <property type="taxonomic scope" value="Bacteria"/>
</dbReference>
<dbReference type="Pfam" id="PF02608">
    <property type="entry name" value="Bmp"/>
    <property type="match status" value="1"/>
</dbReference>
<keyword evidence="9" id="KW-1185">Reference proteome</keyword>
<dbReference type="OrthoDB" id="9769871at2"/>
<evidence type="ECO:0000256" key="3">
    <source>
        <dbReference type="ARBA" id="ARBA00022475"/>
    </source>
</evidence>
<accession>L0RDP2</accession>
<evidence type="ECO:0000259" key="7">
    <source>
        <dbReference type="Pfam" id="PF02608"/>
    </source>
</evidence>
<comment type="subcellular location">
    <subcellularLocation>
        <location evidence="1">Cell membrane</location>
        <topology evidence="1">Lipid-anchor</topology>
    </subcellularLocation>
</comment>
<dbReference type="STRING" id="1121451.DESAM_21409"/>
<dbReference type="SUPFAM" id="SSF53822">
    <property type="entry name" value="Periplasmic binding protein-like I"/>
    <property type="match status" value="1"/>
</dbReference>
<dbReference type="RefSeq" id="WP_015336289.1">
    <property type="nucleotide sequence ID" value="NC_020055.1"/>
</dbReference>
<dbReference type="PATRIC" id="fig|1121451.3.peg.1655"/>
<dbReference type="AlphaFoldDB" id="L0RDP2"/>
<sequence>MLRVCLGKWLITVFVAMVIMCVAPEACFAKSFTVGFMASGTALDDDSFNGMTVAGLRKLQKEHDLKVEVHEGGFSSETILEGLNHLVERNSDIIVINTSTNYDVVLTFIKKHPELFFIINDIGVDGYPNVSSIVFGQRMGSYLVGALCGWQTATGKVGFIGGNENPVIMDFLCGFKQGLKASGRDIDLDVKFVRSGSSEKGFEDPRQANVLARCMYESGVDIIYAVAGLSGNGIIDAAAKTGNFVVGVDSDQDYMAKGTVLTSMMKRLDVAVYKEVLSVLNGEFVPGIKVYDLSNGGVGLTDMKYSRHLISEEILKNLKKLKDRLASGEIDLKCSDY</sequence>
<evidence type="ECO:0000313" key="9">
    <source>
        <dbReference type="Proteomes" id="UP000010808"/>
    </source>
</evidence>
<dbReference type="InterPro" id="IPR028082">
    <property type="entry name" value="Peripla_BP_I"/>
</dbReference>
<gene>
    <name evidence="8" type="ORF">DESAM_21409</name>
</gene>
<evidence type="ECO:0000256" key="4">
    <source>
        <dbReference type="ARBA" id="ARBA00022729"/>
    </source>
</evidence>
<keyword evidence="5" id="KW-0472">Membrane</keyword>
<keyword evidence="6 8" id="KW-0449">Lipoprotein</keyword>
<evidence type="ECO:0000256" key="6">
    <source>
        <dbReference type="ARBA" id="ARBA00023288"/>
    </source>
</evidence>
<dbReference type="Gene3D" id="3.40.50.2300">
    <property type="match status" value="2"/>
</dbReference>
<feature type="domain" description="ABC transporter substrate-binding protein PnrA-like" evidence="7">
    <location>
        <begin position="35"/>
        <end position="325"/>
    </location>
</feature>
<name>L0RDP2_9BACT</name>
<reference evidence="8 9" key="1">
    <citation type="submission" date="2012-10" db="EMBL/GenBank/DDBJ databases">
        <authorList>
            <person name="Genoscope - CEA"/>
        </authorList>
    </citation>
    <scope>NUCLEOTIDE SEQUENCE [LARGE SCALE GENOMIC DNA]</scope>
    <source>
        <strain evidence="9">AM13 / DSM 14728</strain>
    </source>
</reference>
<evidence type="ECO:0000256" key="1">
    <source>
        <dbReference type="ARBA" id="ARBA00004193"/>
    </source>
</evidence>
<dbReference type="PANTHER" id="PTHR34296:SF2">
    <property type="entry name" value="ABC TRANSPORTER GUANOSINE-BINDING PROTEIN NUPN"/>
    <property type="match status" value="1"/>
</dbReference>
<evidence type="ECO:0000313" key="8">
    <source>
        <dbReference type="EMBL" id="CCO23686.1"/>
    </source>
</evidence>
<dbReference type="InterPro" id="IPR003760">
    <property type="entry name" value="PnrA-like"/>
</dbReference>
<comment type="similarity">
    <text evidence="2">Belongs to the BMP lipoprotein family.</text>
</comment>
<dbReference type="CDD" id="cd06354">
    <property type="entry name" value="PBP1_PrnA-like"/>
    <property type="match status" value="1"/>
</dbReference>
<evidence type="ECO:0000256" key="2">
    <source>
        <dbReference type="ARBA" id="ARBA00008610"/>
    </source>
</evidence>
<dbReference type="HOGENOM" id="CLU_038813_0_2_7"/>
<evidence type="ECO:0000256" key="5">
    <source>
        <dbReference type="ARBA" id="ARBA00023136"/>
    </source>
</evidence>
<dbReference type="Proteomes" id="UP000010808">
    <property type="component" value="Chromosome"/>
</dbReference>
<keyword evidence="3" id="KW-1003">Cell membrane</keyword>